<dbReference type="AlphaFoldDB" id="A0A1G7IGK6"/>
<feature type="coiled-coil region" evidence="1">
    <location>
        <begin position="136"/>
        <end position="163"/>
    </location>
</feature>
<dbReference type="InterPro" id="IPR053842">
    <property type="entry name" value="NikA-like"/>
</dbReference>
<name>A0A1G7IGK6_9SPHI</name>
<dbReference type="EMBL" id="FNAI01000013">
    <property type="protein sequence ID" value="SDF11861.1"/>
    <property type="molecule type" value="Genomic_DNA"/>
</dbReference>
<protein>
    <submittedName>
        <fullName evidence="2">Mobilisation protein (MobC)</fullName>
    </submittedName>
</protein>
<dbReference type="Proteomes" id="UP000199072">
    <property type="component" value="Unassembled WGS sequence"/>
</dbReference>
<accession>A0A1G7IGK6</accession>
<dbReference type="Pfam" id="PF21983">
    <property type="entry name" value="NikA-like"/>
    <property type="match status" value="1"/>
</dbReference>
<organism evidence="2 3">
    <name type="scientific">Mucilaginibacter pineti</name>
    <dbReference type="NCBI Taxonomy" id="1391627"/>
    <lineage>
        <taxon>Bacteria</taxon>
        <taxon>Pseudomonadati</taxon>
        <taxon>Bacteroidota</taxon>
        <taxon>Sphingobacteriia</taxon>
        <taxon>Sphingobacteriales</taxon>
        <taxon>Sphingobacteriaceae</taxon>
        <taxon>Mucilaginibacter</taxon>
    </lineage>
</organism>
<dbReference type="OrthoDB" id="681025at2"/>
<gene>
    <name evidence="2" type="ORF">SAMN05216464_11324</name>
</gene>
<evidence type="ECO:0000313" key="3">
    <source>
        <dbReference type="Proteomes" id="UP000199072"/>
    </source>
</evidence>
<evidence type="ECO:0000256" key="1">
    <source>
        <dbReference type="SAM" id="Coils"/>
    </source>
</evidence>
<proteinExistence type="predicted"/>
<sequence>MGKGWQRREKPRNLVFLPLNRSTPRKPMAKKTRHTGRPKLLEGKREHIIKAKLTEQELRQLKAMEQQLGLNRSEIIKGRVLHDSHSLVINAAELMKLLDGIGAELGRAGNNINQLARHANTLNKQDMLNPGTVAEFNQLLAAYVTLQQELEKCLRQIIRLMRN</sequence>
<reference evidence="2 3" key="1">
    <citation type="submission" date="2016-10" db="EMBL/GenBank/DDBJ databases">
        <authorList>
            <person name="de Groot N.N."/>
        </authorList>
    </citation>
    <scope>NUCLEOTIDE SEQUENCE [LARGE SCALE GENOMIC DNA]</scope>
    <source>
        <strain evidence="2 3">47C3B</strain>
    </source>
</reference>
<keyword evidence="1" id="KW-0175">Coiled coil</keyword>
<dbReference type="STRING" id="1391627.SAMN05216464_11324"/>
<keyword evidence="3" id="KW-1185">Reference proteome</keyword>
<evidence type="ECO:0000313" key="2">
    <source>
        <dbReference type="EMBL" id="SDF11861.1"/>
    </source>
</evidence>